<organism evidence="2 3">
    <name type="scientific">Xenopus laevis</name>
    <name type="common">African clawed frog</name>
    <dbReference type="NCBI Taxonomy" id="8355"/>
    <lineage>
        <taxon>Eukaryota</taxon>
        <taxon>Metazoa</taxon>
        <taxon>Chordata</taxon>
        <taxon>Craniata</taxon>
        <taxon>Vertebrata</taxon>
        <taxon>Euteleostomi</taxon>
        <taxon>Amphibia</taxon>
        <taxon>Batrachia</taxon>
        <taxon>Anura</taxon>
        <taxon>Pipoidea</taxon>
        <taxon>Pipidae</taxon>
        <taxon>Xenopodinae</taxon>
        <taxon>Xenopus</taxon>
        <taxon>Xenopus</taxon>
    </lineage>
</organism>
<evidence type="ECO:0000313" key="3">
    <source>
        <dbReference type="Proteomes" id="UP000694892"/>
    </source>
</evidence>
<reference evidence="3" key="1">
    <citation type="journal article" date="2016" name="Nature">
        <title>Genome evolution in the allotetraploid frog Xenopus laevis.</title>
        <authorList>
            <person name="Session A.M."/>
            <person name="Uno Y."/>
            <person name="Kwon T."/>
            <person name="Chapman J.A."/>
            <person name="Toyoda A."/>
            <person name="Takahashi S."/>
            <person name="Fukui A."/>
            <person name="Hikosaka A."/>
            <person name="Suzuki A."/>
            <person name="Kondo M."/>
            <person name="van Heeringen S.J."/>
            <person name="Quigley I."/>
            <person name="Heinz S."/>
            <person name="Ogino H."/>
            <person name="Ochi H."/>
            <person name="Hellsten U."/>
            <person name="Lyons J.B."/>
            <person name="Simakov O."/>
            <person name="Putnam N."/>
            <person name="Stites J."/>
            <person name="Kuroki Y."/>
            <person name="Tanaka T."/>
            <person name="Michiue T."/>
            <person name="Watanabe M."/>
            <person name="Bogdanovic O."/>
            <person name="Lister R."/>
            <person name="Georgiou G."/>
            <person name="Paranjpe S.S."/>
            <person name="van Kruijsbergen I."/>
            <person name="Shu S."/>
            <person name="Carlson J."/>
            <person name="Kinoshita T."/>
            <person name="Ohta Y."/>
            <person name="Mawaribuchi S."/>
            <person name="Jenkins J."/>
            <person name="Grimwood J."/>
            <person name="Schmutz J."/>
            <person name="Mitros T."/>
            <person name="Mozaffari S.V."/>
            <person name="Suzuki Y."/>
            <person name="Haramoto Y."/>
            <person name="Yamamoto T.S."/>
            <person name="Takagi C."/>
            <person name="Heald R."/>
            <person name="Miller K."/>
            <person name="Haudenschild C."/>
            <person name="Kitzman J."/>
            <person name="Nakayama T."/>
            <person name="Izutsu Y."/>
            <person name="Robert J."/>
            <person name="Fortriede J."/>
            <person name="Burns K."/>
            <person name="Lotay V."/>
            <person name="Karimi K."/>
            <person name="Yasuoka Y."/>
            <person name="Dichmann D.S."/>
            <person name="Flajnik M.F."/>
            <person name="Houston D.W."/>
            <person name="Shendure J."/>
            <person name="DuPasquier L."/>
            <person name="Vize P.D."/>
            <person name="Zorn A.M."/>
            <person name="Ito M."/>
            <person name="Marcotte E.M."/>
            <person name="Wallingford J.B."/>
            <person name="Ito Y."/>
            <person name="Asashima M."/>
            <person name="Ueno N."/>
            <person name="Matsuda Y."/>
            <person name="Veenstra G.J."/>
            <person name="Fujiyama A."/>
            <person name="Harland R.M."/>
            <person name="Taira M."/>
            <person name="Rokhsar D.S."/>
        </authorList>
    </citation>
    <scope>NUCLEOTIDE SEQUENCE [LARGE SCALE GENOMIC DNA]</scope>
    <source>
        <strain evidence="3">J</strain>
    </source>
</reference>
<name>A0A974HWG7_XENLA</name>
<accession>A0A974HWG7</accession>
<sequence length="492" mass="55269">MAALLRLSARVAGQRRRRMQRALQLQIQQASEGSSMSDSDQGSFRSTSAVMPLGVLKDTSRRYTWGGVFAQKVSDSGNSVMVPVCGRCRREAYPAFHDVRGRCPHCQQSCWIGPYVDDKVQGSPQAVLGLLALMANEERYFTEGASQSESTDPEAANPHRELAVRTALLTITDRPEGETPLEGSTPHVRAVMEASVPPETAPVLPAAAESIMVPVKSKLEEGPKQEIHSRGSQEAEDANREERRPPSRHSNRPEGVSVNIPSRGPQEPPVREEPPPYPEASSKEGWARKGADMPSRGVTQGASSGKEGTVDEAEDDGATDRPLFKLPHSFWAPKKITRAEEKHFWVVPGRANPEIFCRVSRVQRVINFRVYRKWGYYMPYAPLWVYEQVEENLDEWVVEEIVAKEKTIGNTLSHPDQARRAAAWSFVRSLENEWWWGHTILRHAVHSFGKKNPAPRYFSVDVPLPEGGTVEKPHPKYYISYEDTKMRFTYMI</sequence>
<dbReference type="Proteomes" id="UP000694892">
    <property type="component" value="Chromosome 2S"/>
</dbReference>
<evidence type="ECO:0000313" key="2">
    <source>
        <dbReference type="EMBL" id="OCT92972.1"/>
    </source>
</evidence>
<feature type="region of interest" description="Disordered" evidence="1">
    <location>
        <begin position="220"/>
        <end position="324"/>
    </location>
</feature>
<feature type="compositionally biased region" description="Basic and acidic residues" evidence="1">
    <location>
        <begin position="220"/>
        <end position="245"/>
    </location>
</feature>
<proteinExistence type="predicted"/>
<dbReference type="EMBL" id="CM004469">
    <property type="protein sequence ID" value="OCT92972.1"/>
    <property type="molecule type" value="Genomic_DNA"/>
</dbReference>
<dbReference type="AlphaFoldDB" id="A0A974HWG7"/>
<gene>
    <name evidence="2" type="ORF">XELAEV_18016040mg</name>
</gene>
<feature type="compositionally biased region" description="Basic and acidic residues" evidence="1">
    <location>
        <begin position="281"/>
        <end position="291"/>
    </location>
</feature>
<protein>
    <submittedName>
        <fullName evidence="2">Uncharacterized protein</fullName>
    </submittedName>
</protein>
<evidence type="ECO:0000256" key="1">
    <source>
        <dbReference type="SAM" id="MobiDB-lite"/>
    </source>
</evidence>